<gene>
    <name evidence="1" type="ORF">CXG81DRAFT_23681</name>
</gene>
<dbReference type="EMBL" id="ML014119">
    <property type="protein sequence ID" value="RKP03709.1"/>
    <property type="molecule type" value="Genomic_DNA"/>
</dbReference>
<evidence type="ECO:0008006" key="3">
    <source>
        <dbReference type="Google" id="ProtNLM"/>
    </source>
</evidence>
<dbReference type="SUPFAM" id="SSF48452">
    <property type="entry name" value="TPR-like"/>
    <property type="match status" value="1"/>
</dbReference>
<dbReference type="Gene3D" id="1.25.40.10">
    <property type="entry name" value="Tetratricopeptide repeat domain"/>
    <property type="match status" value="1"/>
</dbReference>
<dbReference type="STRING" id="1555241.A0A4V1IVD8"/>
<dbReference type="GO" id="GO:0005794">
    <property type="term" value="C:Golgi apparatus"/>
    <property type="evidence" value="ECO:0007669"/>
    <property type="project" value="TreeGrafter"/>
</dbReference>
<dbReference type="PANTHER" id="PTHR21581:SF6">
    <property type="entry name" value="TRAFFICKING PROTEIN PARTICLE COMPLEX SUBUNIT 12"/>
    <property type="match status" value="1"/>
</dbReference>
<reference evidence="2" key="1">
    <citation type="journal article" date="2018" name="Nat. Microbiol.">
        <title>Leveraging single-cell genomics to expand the fungal tree of life.</title>
        <authorList>
            <person name="Ahrendt S.R."/>
            <person name="Quandt C.A."/>
            <person name="Ciobanu D."/>
            <person name="Clum A."/>
            <person name="Salamov A."/>
            <person name="Andreopoulos B."/>
            <person name="Cheng J.F."/>
            <person name="Woyke T."/>
            <person name="Pelin A."/>
            <person name="Henrissat B."/>
            <person name="Reynolds N.K."/>
            <person name="Benny G.L."/>
            <person name="Smith M.E."/>
            <person name="James T.Y."/>
            <person name="Grigoriev I.V."/>
        </authorList>
    </citation>
    <scope>NUCLEOTIDE SEQUENCE [LARGE SCALE GENOMIC DNA]</scope>
    <source>
        <strain evidence="2">ATCC 52028</strain>
    </source>
</reference>
<name>A0A4V1IVD8_9FUNG</name>
<dbReference type="Proteomes" id="UP000274922">
    <property type="component" value="Unassembled WGS sequence"/>
</dbReference>
<organism evidence="1 2">
    <name type="scientific">Caulochytrium protostelioides</name>
    <dbReference type="NCBI Taxonomy" id="1555241"/>
    <lineage>
        <taxon>Eukaryota</taxon>
        <taxon>Fungi</taxon>
        <taxon>Fungi incertae sedis</taxon>
        <taxon>Chytridiomycota</taxon>
        <taxon>Chytridiomycota incertae sedis</taxon>
        <taxon>Chytridiomycetes</taxon>
        <taxon>Caulochytriales</taxon>
        <taxon>Caulochytriaceae</taxon>
        <taxon>Caulochytrium</taxon>
    </lineage>
</organism>
<dbReference type="OrthoDB" id="428342at2759"/>
<evidence type="ECO:0000313" key="2">
    <source>
        <dbReference type="Proteomes" id="UP000274922"/>
    </source>
</evidence>
<dbReference type="PANTHER" id="PTHR21581">
    <property type="entry name" value="D-ALANYL-D-ALANINE CARBOXYPEPTIDASE"/>
    <property type="match status" value="1"/>
</dbReference>
<dbReference type="GO" id="GO:0030008">
    <property type="term" value="C:TRAPP complex"/>
    <property type="evidence" value="ECO:0007669"/>
    <property type="project" value="TreeGrafter"/>
</dbReference>
<keyword evidence="2" id="KW-1185">Reference proteome</keyword>
<proteinExistence type="predicted"/>
<accession>A0A4V1IVD8</accession>
<sequence length="344" mass="38020">MPSLDNLETLFSQRQFGRVAAMARYLLTEYTLHPAPLLNVVPDMIAFLYRLWFLRLFSFSQLERHEQAQNECTAMGYDSRTNSDLLVAKGAYAHVPFELRLYLAALPSLLGQGPYSIACLYTILTSGHIPYDDRLQLEGTLVSVFMLMKDYVSASARLQLLVELYPDAIDLWVALARVALQVGHVEAAEQCVRQAEHCPAATYRKDIILAHRAYLAIARGDNDAASQALLGILAQAKLDLKRKSIAIHNLGICQLYSGNVGQAISYLESMAIDTPDLAAMSHELLFNLATLYDLTDKSTQRKCRILAQVVAPWAGDNFDPECLKLPAMISALPTGASSQPNPSS</sequence>
<dbReference type="AlphaFoldDB" id="A0A4V1IVD8"/>
<evidence type="ECO:0000313" key="1">
    <source>
        <dbReference type="EMBL" id="RKP03709.1"/>
    </source>
</evidence>
<dbReference type="InterPro" id="IPR011990">
    <property type="entry name" value="TPR-like_helical_dom_sf"/>
</dbReference>
<protein>
    <recommendedName>
        <fullName evidence="3">TPR-like protein</fullName>
    </recommendedName>
</protein>